<dbReference type="EMBL" id="JDYK01000009">
    <property type="protein sequence ID" value="EWS81208.1"/>
    <property type="molecule type" value="Genomic_DNA"/>
</dbReference>
<keyword evidence="3 5" id="KW-0819">tRNA processing</keyword>
<feature type="domain" description="tRNA pseudouridylate synthase B C-terminal" evidence="8">
    <location>
        <begin position="180"/>
        <end position="210"/>
    </location>
</feature>
<comment type="similarity">
    <text evidence="2 5">Belongs to the pseudouridine synthase TruB family. Type 1 subfamily.</text>
</comment>
<evidence type="ECO:0000256" key="6">
    <source>
        <dbReference type="SAM" id="MobiDB-lite"/>
    </source>
</evidence>
<dbReference type="Proteomes" id="UP000023067">
    <property type="component" value="Unassembled WGS sequence"/>
</dbReference>
<accession>Z9JT48</accession>
<dbReference type="InterPro" id="IPR032819">
    <property type="entry name" value="TruB_C"/>
</dbReference>
<evidence type="ECO:0000256" key="3">
    <source>
        <dbReference type="ARBA" id="ARBA00022694"/>
    </source>
</evidence>
<evidence type="ECO:0000313" key="10">
    <source>
        <dbReference type="Proteomes" id="UP000023067"/>
    </source>
</evidence>
<keyword evidence="10" id="KW-1185">Reference proteome</keyword>
<dbReference type="SUPFAM" id="SSF55120">
    <property type="entry name" value="Pseudouridine synthase"/>
    <property type="match status" value="1"/>
</dbReference>
<feature type="domain" description="Pseudouridine synthase II N-terminal" evidence="7">
    <location>
        <begin position="26"/>
        <end position="179"/>
    </location>
</feature>
<evidence type="ECO:0000313" key="9">
    <source>
        <dbReference type="EMBL" id="EWS81208.1"/>
    </source>
</evidence>
<dbReference type="HOGENOM" id="CLU_032087_0_0_11"/>
<dbReference type="PANTHER" id="PTHR13767">
    <property type="entry name" value="TRNA-PSEUDOURIDINE SYNTHASE"/>
    <property type="match status" value="1"/>
</dbReference>
<comment type="caution">
    <text evidence="9">The sequence shown here is derived from an EMBL/GenBank/DDBJ whole genome shotgun (WGS) entry which is preliminary data.</text>
</comment>
<dbReference type="InterPro" id="IPR020103">
    <property type="entry name" value="PsdUridine_synth_cat_dom_sf"/>
</dbReference>
<comment type="catalytic activity">
    <reaction evidence="1 5">
        <text>uridine(55) in tRNA = pseudouridine(55) in tRNA</text>
        <dbReference type="Rhea" id="RHEA:42532"/>
        <dbReference type="Rhea" id="RHEA-COMP:10101"/>
        <dbReference type="Rhea" id="RHEA-COMP:10102"/>
        <dbReference type="ChEBI" id="CHEBI:65314"/>
        <dbReference type="ChEBI" id="CHEBI:65315"/>
        <dbReference type="EC" id="5.4.99.25"/>
    </reaction>
</comment>
<dbReference type="NCBIfam" id="TIGR00431">
    <property type="entry name" value="TruB"/>
    <property type="match status" value="1"/>
</dbReference>
<dbReference type="eggNOG" id="COG0130">
    <property type="taxonomic scope" value="Bacteria"/>
</dbReference>
<dbReference type="Pfam" id="PF16198">
    <property type="entry name" value="TruB_C_2"/>
    <property type="match status" value="1"/>
</dbReference>
<dbReference type="GO" id="GO:0031119">
    <property type="term" value="P:tRNA pseudouridine synthesis"/>
    <property type="evidence" value="ECO:0007669"/>
    <property type="project" value="UniProtKB-UniRule"/>
</dbReference>
<evidence type="ECO:0000256" key="5">
    <source>
        <dbReference type="HAMAP-Rule" id="MF_01080"/>
    </source>
</evidence>
<dbReference type="Pfam" id="PF01509">
    <property type="entry name" value="TruB_N"/>
    <property type="match status" value="1"/>
</dbReference>
<proteinExistence type="inferred from homology"/>
<evidence type="ECO:0000259" key="8">
    <source>
        <dbReference type="Pfam" id="PF16198"/>
    </source>
</evidence>
<dbReference type="EC" id="5.4.99.25" evidence="5"/>
<feature type="active site" description="Nucleophile" evidence="5">
    <location>
        <position position="41"/>
    </location>
</feature>
<dbReference type="InterPro" id="IPR014780">
    <property type="entry name" value="tRNA_psdUridine_synth_TruB"/>
</dbReference>
<reference evidence="9 10" key="1">
    <citation type="submission" date="2014-02" db="EMBL/GenBank/DDBJ databases">
        <title>Genome sequence of Brachybacterium phenoliresistens strain W13A50.</title>
        <authorList>
            <person name="Wang X."/>
        </authorList>
    </citation>
    <scope>NUCLEOTIDE SEQUENCE [LARGE SCALE GENOMIC DNA]</scope>
    <source>
        <strain evidence="9 10">W13A50</strain>
    </source>
</reference>
<dbReference type="GO" id="GO:1990481">
    <property type="term" value="P:mRNA pseudouridine synthesis"/>
    <property type="evidence" value="ECO:0007669"/>
    <property type="project" value="TreeGrafter"/>
</dbReference>
<dbReference type="OrthoDB" id="9802309at2"/>
<feature type="compositionally biased region" description="Low complexity" evidence="6">
    <location>
        <begin position="263"/>
        <end position="288"/>
    </location>
</feature>
<dbReference type="InterPro" id="IPR002501">
    <property type="entry name" value="PsdUridine_synth_N"/>
</dbReference>
<sequence>MSAPHGVLLVDKAPDRTSHDVVARVRWLLGTKKVGHAGTLDPMATGLLILGIGQGTRLLTHLVGLPKTYTATIRLGAATTTDDREGEPIGPARDASGISLAQVEAALAPLRGDILQVPSTVSAIKVDGKRAYARARAGEDVQLAARPVTISRFAVTASRREGGFLDLDAVVTCSSGTYVRALARDLGTALGVGGHLTALRREEVGPFRVGESVHVPARGEGDDVDLPLLGLGAAASRVMPTVPVDEAAARDLGHGKQVRALRPAAPDAAPAAADAAPAAADAAAGPAGESPRAALDPAGHLAAVVREEPGDGLLRPVLVVPPEART</sequence>
<dbReference type="GO" id="GO:0003723">
    <property type="term" value="F:RNA binding"/>
    <property type="evidence" value="ECO:0007669"/>
    <property type="project" value="InterPro"/>
</dbReference>
<dbReference type="AlphaFoldDB" id="Z9JT48"/>
<protein>
    <recommendedName>
        <fullName evidence="5">tRNA pseudouridine synthase B</fullName>
        <ecNumber evidence="5">5.4.99.25</ecNumber>
    </recommendedName>
    <alternativeName>
        <fullName evidence="5">tRNA pseudouridine(55) synthase</fullName>
        <shortName evidence="5">Psi55 synthase</shortName>
    </alternativeName>
    <alternativeName>
        <fullName evidence="5">tRNA pseudouridylate synthase</fullName>
    </alternativeName>
    <alternativeName>
        <fullName evidence="5">tRNA-uridine isomerase</fullName>
    </alternativeName>
</protein>
<evidence type="ECO:0000256" key="4">
    <source>
        <dbReference type="ARBA" id="ARBA00023235"/>
    </source>
</evidence>
<feature type="region of interest" description="Disordered" evidence="6">
    <location>
        <begin position="261"/>
        <end position="295"/>
    </location>
</feature>
<keyword evidence="4 5" id="KW-0413">Isomerase</keyword>
<evidence type="ECO:0000259" key="7">
    <source>
        <dbReference type="Pfam" id="PF01509"/>
    </source>
</evidence>
<evidence type="ECO:0000256" key="2">
    <source>
        <dbReference type="ARBA" id="ARBA00005642"/>
    </source>
</evidence>
<dbReference type="HAMAP" id="MF_01080">
    <property type="entry name" value="TruB_bact"/>
    <property type="match status" value="1"/>
</dbReference>
<dbReference type="GO" id="GO:0160148">
    <property type="term" value="F:tRNA pseudouridine(55) synthase activity"/>
    <property type="evidence" value="ECO:0007669"/>
    <property type="project" value="UniProtKB-EC"/>
</dbReference>
<dbReference type="RefSeq" id="WP_038372463.1">
    <property type="nucleotide sequence ID" value="NZ_KK069994.1"/>
</dbReference>
<dbReference type="STRING" id="396014.BF93_18750"/>
<dbReference type="Gene3D" id="3.30.2350.10">
    <property type="entry name" value="Pseudouridine synthase"/>
    <property type="match status" value="1"/>
</dbReference>
<dbReference type="PATRIC" id="fig|396014.3.peg.2085"/>
<dbReference type="CDD" id="cd02573">
    <property type="entry name" value="PseudoU_synth_EcTruB"/>
    <property type="match status" value="1"/>
</dbReference>
<dbReference type="PANTHER" id="PTHR13767:SF2">
    <property type="entry name" value="PSEUDOURIDYLATE SYNTHASE TRUB1"/>
    <property type="match status" value="1"/>
</dbReference>
<comment type="function">
    <text evidence="5">Responsible for synthesis of pseudouridine from uracil-55 in the psi GC loop of transfer RNAs.</text>
</comment>
<organism evidence="9 10">
    <name type="scientific">Brachybacterium phenoliresistens</name>
    <dbReference type="NCBI Taxonomy" id="396014"/>
    <lineage>
        <taxon>Bacteria</taxon>
        <taxon>Bacillati</taxon>
        <taxon>Actinomycetota</taxon>
        <taxon>Actinomycetes</taxon>
        <taxon>Micrococcales</taxon>
        <taxon>Dermabacteraceae</taxon>
        <taxon>Brachybacterium</taxon>
    </lineage>
</organism>
<name>Z9JT48_9MICO</name>
<gene>
    <name evidence="5" type="primary">truB</name>
    <name evidence="9" type="ORF">BF93_18750</name>
</gene>
<evidence type="ECO:0000256" key="1">
    <source>
        <dbReference type="ARBA" id="ARBA00000385"/>
    </source>
</evidence>